<protein>
    <submittedName>
        <fullName evidence="2">Uncharacterized protein</fullName>
    </submittedName>
</protein>
<keyword evidence="3" id="KW-1185">Reference proteome</keyword>
<gene>
    <name evidence="2" type="ORF">C7C46_01980</name>
</gene>
<proteinExistence type="predicted"/>
<evidence type="ECO:0000313" key="3">
    <source>
        <dbReference type="Proteomes" id="UP000248039"/>
    </source>
</evidence>
<evidence type="ECO:0000313" key="2">
    <source>
        <dbReference type="EMBL" id="PYC88007.1"/>
    </source>
</evidence>
<name>A0A2V4NNV9_9ACTN</name>
<accession>A0A2V4NNV9</accession>
<dbReference type="Proteomes" id="UP000248039">
    <property type="component" value="Unassembled WGS sequence"/>
</dbReference>
<dbReference type="AlphaFoldDB" id="A0A2V4NNV9"/>
<sequence>MIRVPHGEELVLDRERDQVGVFKRAEGDRWVLAPVVIGSGPEWLADPLKVRPAEPSDRVRAEAARANAQSVQRVS</sequence>
<dbReference type="EMBL" id="PYBW01000009">
    <property type="protein sequence ID" value="PYC88007.1"/>
    <property type="molecule type" value="Genomic_DNA"/>
</dbReference>
<comment type="caution">
    <text evidence="2">The sequence shown here is derived from an EMBL/GenBank/DDBJ whole genome shotgun (WGS) entry which is preliminary data.</text>
</comment>
<dbReference type="OrthoDB" id="4254348at2"/>
<organism evidence="2 3">
    <name type="scientific">Streptomyces tateyamensis</name>
    <dbReference type="NCBI Taxonomy" id="565073"/>
    <lineage>
        <taxon>Bacteria</taxon>
        <taxon>Bacillati</taxon>
        <taxon>Actinomycetota</taxon>
        <taxon>Actinomycetes</taxon>
        <taxon>Kitasatosporales</taxon>
        <taxon>Streptomycetaceae</taxon>
        <taxon>Streptomyces</taxon>
    </lineage>
</organism>
<feature type="region of interest" description="Disordered" evidence="1">
    <location>
        <begin position="55"/>
        <end position="75"/>
    </location>
</feature>
<reference evidence="2 3" key="1">
    <citation type="submission" date="2018-03" db="EMBL/GenBank/DDBJ databases">
        <title>Bioinformatic expansion and discovery of thiopeptide antibiotics.</title>
        <authorList>
            <person name="Schwalen C.J."/>
            <person name="Hudson G.A."/>
            <person name="Mitchell D.A."/>
        </authorList>
    </citation>
    <scope>NUCLEOTIDE SEQUENCE [LARGE SCALE GENOMIC DNA]</scope>
    <source>
        <strain evidence="2 3">ATCC 21389</strain>
    </source>
</reference>
<evidence type="ECO:0000256" key="1">
    <source>
        <dbReference type="SAM" id="MobiDB-lite"/>
    </source>
</evidence>